<dbReference type="InterPro" id="IPR001227">
    <property type="entry name" value="Ac_transferase_dom_sf"/>
</dbReference>
<evidence type="ECO:0000313" key="14">
    <source>
        <dbReference type="Proteomes" id="UP000319663"/>
    </source>
</evidence>
<dbReference type="CDD" id="cd02440">
    <property type="entry name" value="AdoMet_MTases"/>
    <property type="match status" value="1"/>
</dbReference>
<dbReference type="Gene3D" id="3.40.47.10">
    <property type="match status" value="1"/>
</dbReference>
<feature type="region of interest" description="C-terminal hotdog fold" evidence="8">
    <location>
        <begin position="1451"/>
        <end position="1603"/>
    </location>
</feature>
<dbReference type="PROSITE" id="PS52004">
    <property type="entry name" value="KS3_2"/>
    <property type="match status" value="1"/>
</dbReference>
<protein>
    <submittedName>
        <fullName evidence="13">Uncharacterized protein</fullName>
    </submittedName>
</protein>
<dbReference type="InterPro" id="IPR013120">
    <property type="entry name" value="FAR_NAD-bd"/>
</dbReference>
<evidence type="ECO:0000256" key="7">
    <source>
        <dbReference type="ARBA" id="ARBA00023315"/>
    </source>
</evidence>
<dbReference type="Gene3D" id="3.40.50.720">
    <property type="entry name" value="NAD(P)-binding Rossmann-like Domain"/>
    <property type="match status" value="1"/>
</dbReference>
<dbReference type="Pfam" id="PF07993">
    <property type="entry name" value="NAD_binding_4"/>
    <property type="match status" value="1"/>
</dbReference>
<dbReference type="InterPro" id="IPR014031">
    <property type="entry name" value="Ketoacyl_synth_C"/>
</dbReference>
<dbReference type="SMART" id="SM00823">
    <property type="entry name" value="PKS_PP"/>
    <property type="match status" value="1"/>
</dbReference>
<dbReference type="Proteomes" id="UP000319663">
    <property type="component" value="Unassembled WGS sequence"/>
</dbReference>
<organism evidence="13 14">
    <name type="scientific">Monascus purpureus</name>
    <name type="common">Red mold</name>
    <name type="synonym">Monascus anka</name>
    <dbReference type="NCBI Taxonomy" id="5098"/>
    <lineage>
        <taxon>Eukaryota</taxon>
        <taxon>Fungi</taxon>
        <taxon>Dikarya</taxon>
        <taxon>Ascomycota</taxon>
        <taxon>Pezizomycotina</taxon>
        <taxon>Eurotiomycetes</taxon>
        <taxon>Eurotiomycetidae</taxon>
        <taxon>Eurotiales</taxon>
        <taxon>Aspergillaceae</taxon>
        <taxon>Monascus</taxon>
    </lineage>
</organism>
<dbReference type="SUPFAM" id="SSF55048">
    <property type="entry name" value="Probable ACP-binding domain of malonyl-CoA ACP transacylase"/>
    <property type="match status" value="1"/>
</dbReference>
<dbReference type="InterPro" id="IPR050444">
    <property type="entry name" value="Polyketide_Synthase"/>
</dbReference>
<dbReference type="PANTHER" id="PTHR45681:SF6">
    <property type="entry name" value="POLYKETIDE SYNTHASE 37"/>
    <property type="match status" value="1"/>
</dbReference>
<evidence type="ECO:0000256" key="5">
    <source>
        <dbReference type="ARBA" id="ARBA00022857"/>
    </source>
</evidence>
<feature type="active site" description="Proton acceptor; for dehydratase activity" evidence="8">
    <location>
        <position position="1326"/>
    </location>
</feature>
<dbReference type="Pfam" id="PF00109">
    <property type="entry name" value="ketoacyl-synt"/>
    <property type="match status" value="1"/>
</dbReference>
<dbReference type="InterPro" id="IPR014030">
    <property type="entry name" value="Ketoacyl_synth_N"/>
</dbReference>
<dbReference type="SUPFAM" id="SSF53901">
    <property type="entry name" value="Thiolase-like"/>
    <property type="match status" value="1"/>
</dbReference>
<dbReference type="InterPro" id="IPR016039">
    <property type="entry name" value="Thiolase-like"/>
</dbReference>
<dbReference type="InterPro" id="IPR016035">
    <property type="entry name" value="Acyl_Trfase/lysoPLipase"/>
</dbReference>
<reference evidence="13 14" key="1">
    <citation type="submission" date="2019-06" db="EMBL/GenBank/DDBJ databases">
        <title>Wine fermentation using esterase from Monascus purpureus.</title>
        <authorList>
            <person name="Geng C."/>
            <person name="Zhang Y."/>
        </authorList>
    </citation>
    <scope>NUCLEOTIDE SEQUENCE [LARGE SCALE GENOMIC DNA]</scope>
    <source>
        <strain evidence="13">HQ1</strain>
    </source>
</reference>
<dbReference type="InterPro" id="IPR020841">
    <property type="entry name" value="PKS_Beta-ketoAc_synthase_dom"/>
</dbReference>
<keyword evidence="1" id="KW-0596">Phosphopantetheine</keyword>
<dbReference type="CDD" id="cd00833">
    <property type="entry name" value="PKS"/>
    <property type="match status" value="1"/>
</dbReference>
<dbReference type="PROSITE" id="PS00606">
    <property type="entry name" value="KS3_1"/>
    <property type="match status" value="1"/>
</dbReference>
<dbReference type="GO" id="GO:0032259">
    <property type="term" value="P:methylation"/>
    <property type="evidence" value="ECO:0007669"/>
    <property type="project" value="UniProtKB-KW"/>
</dbReference>
<evidence type="ECO:0000256" key="6">
    <source>
        <dbReference type="ARBA" id="ARBA00023268"/>
    </source>
</evidence>
<comment type="caution">
    <text evidence="13">The sequence shown here is derived from an EMBL/GenBank/DDBJ whole genome shotgun (WGS) entry which is preliminary data.</text>
</comment>
<name>A0A507QKP6_MONPU</name>
<dbReference type="Pfam" id="PF16073">
    <property type="entry name" value="SAT"/>
    <property type="match status" value="1"/>
</dbReference>
<evidence type="ECO:0000256" key="8">
    <source>
        <dbReference type="PROSITE-ProRule" id="PRU01363"/>
    </source>
</evidence>
<dbReference type="InterPro" id="IPR032088">
    <property type="entry name" value="SAT"/>
</dbReference>
<keyword evidence="6" id="KW-0511">Multifunctional enzyme</keyword>
<dbReference type="InterPro" id="IPR049900">
    <property type="entry name" value="PKS_mFAS_DH"/>
</dbReference>
<dbReference type="Gene3D" id="3.40.50.150">
    <property type="entry name" value="Vaccinia Virus protein VP39"/>
    <property type="match status" value="1"/>
</dbReference>
<keyword evidence="7" id="KW-0012">Acyltransferase</keyword>
<evidence type="ECO:0000256" key="9">
    <source>
        <dbReference type="SAM" id="MobiDB-lite"/>
    </source>
</evidence>
<keyword evidence="3" id="KW-0489">Methyltransferase</keyword>
<evidence type="ECO:0000256" key="3">
    <source>
        <dbReference type="ARBA" id="ARBA00022603"/>
    </source>
</evidence>
<dbReference type="InterPro" id="IPR020806">
    <property type="entry name" value="PKS_PP-bd"/>
</dbReference>
<dbReference type="SUPFAM" id="SSF47336">
    <property type="entry name" value="ACP-like"/>
    <property type="match status" value="1"/>
</dbReference>
<dbReference type="Pfam" id="PF00698">
    <property type="entry name" value="Acyl_transf_1"/>
    <property type="match status" value="1"/>
</dbReference>
<dbReference type="Gene3D" id="1.10.1200.10">
    <property type="entry name" value="ACP-like"/>
    <property type="match status" value="1"/>
</dbReference>
<evidence type="ECO:0000259" key="12">
    <source>
        <dbReference type="PROSITE" id="PS52019"/>
    </source>
</evidence>
<dbReference type="SUPFAM" id="SSF52151">
    <property type="entry name" value="FabD/lysophospholipase-like"/>
    <property type="match status" value="1"/>
</dbReference>
<feature type="active site" description="Proton donor; for dehydratase activity" evidence="8">
    <location>
        <position position="1508"/>
    </location>
</feature>
<dbReference type="Gene3D" id="3.30.70.3290">
    <property type="match status" value="1"/>
</dbReference>
<dbReference type="EMBL" id="VIFY01000224">
    <property type="protein sequence ID" value="TQB68353.1"/>
    <property type="molecule type" value="Genomic_DNA"/>
</dbReference>
<sequence>MIDSTSHSNLRSKAFIFGPQDLSFDVRSFNKLHSQLQNHQWVLDALASLPKLWDNFAASDQKVQQSNTGKLLENLNAWISSGVAPEEAFPLPNVLLSPLVVIGQLVEYMTFLKAAFPDLGKKHDLPISIKEDTETFGLCTGTLCAFAVACSSNIADIQHYGAVAARLAMLVGAIVDTEEVLSDPEGKSVSFSASWNSAEFSDSFTHVLETFPDAYVSVIVDQRRATLTASKKTAPAIIERLKQEGAHVTSIALSGRFHWKKHQDAVSSLIQFCGLDPDLQLADATKMLLPSRSSSDGQYITTGKLHELALRAILLEQSEWYKTCRISYLSKFIMDDAAVICFGPERCMPPTLARKLGPRLTYVSEIDISSSRVPGQLLGGTQKLNLTDLPDERIAVIGMACRLPGAEDHEGFWEILKTGQSQHREVPEDRFGMATAWREADKRKWYGNFIDNYDTFDHKFFKKSPREMASTDPQHRLMLQVAYQAVEQSGYFRNNGTNRRIGCFMGVGNVDYEDNIACYPANAYSATGNLKSFLAGKISHHFGWTGPSLTLDTACSSSSVAIHQACRSILSGECNGALAGGVNVITSPNWYHNLAGASFLSPTGQCKPFDAKGDGYCRGEGVGAVFLKRLSSAIADGDQVFGVIASTKVYQNQNCTAITVPNAISLSELFTDVVRQARLEPKDITLVEAHGTGTAVGDPAEYDGIRAVFGGPIRSDVLSLGSVKGLVGHTECASGVVSLIKTLLMIQQGFIPPQASFSSINPSLNAKAEEKIEISTRLKPWDAPFRAALINNYGASGSNASMVVTQPPNLTETPSTPLPGKSYPFWISAFDQQSLQSYVRRLRQFLEKHAADKNLSVANLSFQVACQSNWSLPQALVFSASTKEELNRALASFEKGSTDFPSVQLPDPKPVILCFGGQVSTYVGLDQEVYNSTAILRHYLDQCDAMCLSLGLQSIYPAIFQRSPIEDIVQLQTALFAMQYSCAKAWIDSGLKVASVVGHSFGELIALCVSNAVSLKDAVKMISGRARLIKERWGADKGSMIAVEADLSDVEALLAKVKSQMGSETGLAIACYNASKSFTLAGPTKDVDHAENLLKNDPDFSGIRYKRLNVTNAFHSVLVDALIDDLESLGQGIRFKEPTIKLERATEQESTSTLNANYVATHMRKPVFFAQAVKRLSDKFPVAIWLEAGSNSTITAMASRALGTSNSSFQAVNITSEGAFRFLCDTTVKLWKEGQKVSFWAHHRLQTPMYTPVLLPPYQFEKSRHWMDLKVPPKPEASVQVAEQTAIIEAPKGLTTFVGYQDASQRSVRFRVNVTTEKFNRLLSGHIMANAAAVCPGMFQVEIALDALTSLRPEFQARSFIPELHDLRHYQPLVRDESRAVWIEAHCPNAEGLVWNWKLTASDDKGSGSVTHTSGTITFQAADSVQVKSEFEKLRRLIGRKRCLQLLDSNVADDILQGRNIYRAFTEVIDYKEIYRHVTKIAGRDNESAGRVIKTYDGETWLDTVLTDCFCQVAGIFVNLMTTKIDLSERGIFICDGIDRWLRAPNAGSNNTPSQVYEVFALHHCESDSKYLSDVFAFDAREGSLVEVALGISYQKVSISGIRRVLSKGMPAGLQPQVPTSPAAVAAIKTVSPPPVADSPLVDGSSTAVSGTPPTKKAPKAPSVDITGKMREIICNLSGLEPDEVKDDSDLVELGIDSLMSMELAREVDLAFKTTIDVTQLIDVTDFRSLVECMQRILGIDNQEDNTYLAEGLNGHEGVVTNGNAYHVNGTNGVVNGNGVLFPELGGSILPKSAILDAFRIAKEATDDFILNGQLGTYYNEVMPRSTELCVAHIVNAFEQLGCPIRSAAAYQRLERVPYLPKHERFMNLIYGLLEEARLIDINGSEITRTSVPVSTKSVETMLEELLHDEPLHAAEHKLTSLTGSKFADCITGKEDGLQLIFGSPEGREIVTDVYAKSPINAVWIQQAEFFLEQLVKRLPNTGEPLRILEMGAGTGGTTVKMLPLLERLGVPVEYTMTDLSSSLIAAARKRFKKYPFMKFKVVNIESPPDPQLVHSQHIILATNCVHATRNLEISTRNIHRILRPDGFLLLLEMTEQVPWVDFIFGLLEGWWLFEDGRRHALQPATHWKKILTSVGYGHVDWTEGTRPEANIQRLIIALASEPRYDHTPQSLQPPVQVPLTDIAGRQEIIDTYIREYTEDFRALPIPGIQQAVMPAPTGHCVLVTGATGSLGSHVVGYLSRLPNVHTVVCLNRRSTVPATIRQEEALKVRGISLDDNSRSKLVVLEVETAKPLLGLPVETYQKLVNTATHIVHSAWPMSLTRPIRGYESQFKVMQNLINLAREVAAWRPVPFKFSFQFISSIGVVGYYPLRYGEIIAPEETMTADSVLPVGYAEAKLVCERMLDETLHQYPDRFRPMAVRIAQIAGSTSNGHWNPVEHFAFLIKSSQTLKALPDFDGSLSWCPVDDVSATLGELLISNTTPYSIYHIENPSRQQWRKMVKTLAQSLDIPRDGIIPFDQWIERVRNSSASINDNPARQLLEFFDQHFIRMSCGNLILDTTKTREHSATLRERGPVGPGLVEKYISAWKTMGFLD</sequence>
<keyword evidence="4" id="KW-0808">Transferase</keyword>
<dbReference type="Pfam" id="PF18558">
    <property type="entry name" value="HTH_51"/>
    <property type="match status" value="1"/>
</dbReference>
<keyword evidence="14" id="KW-1185">Reference proteome</keyword>
<feature type="region of interest" description="N-terminal hotdog fold" evidence="8">
    <location>
        <begin position="1291"/>
        <end position="1424"/>
    </location>
</feature>
<evidence type="ECO:0000256" key="2">
    <source>
        <dbReference type="ARBA" id="ARBA00022553"/>
    </source>
</evidence>
<dbReference type="STRING" id="5098.A0A507QKP6"/>
<dbReference type="GO" id="GO:0006633">
    <property type="term" value="P:fatty acid biosynthetic process"/>
    <property type="evidence" value="ECO:0007669"/>
    <property type="project" value="InterPro"/>
</dbReference>
<dbReference type="Pfam" id="PF08242">
    <property type="entry name" value="Methyltransf_12"/>
    <property type="match status" value="1"/>
</dbReference>
<evidence type="ECO:0000256" key="4">
    <source>
        <dbReference type="ARBA" id="ARBA00022679"/>
    </source>
</evidence>
<dbReference type="Gene3D" id="3.10.129.110">
    <property type="entry name" value="Polyketide synthase dehydratase"/>
    <property type="match status" value="1"/>
</dbReference>
<dbReference type="InterPro" id="IPR016036">
    <property type="entry name" value="Malonyl_transacylase_ACP-bd"/>
</dbReference>
<dbReference type="InterPro" id="IPR036291">
    <property type="entry name" value="NAD(P)-bd_dom_sf"/>
</dbReference>
<dbReference type="InterPro" id="IPR006162">
    <property type="entry name" value="Ppantetheine_attach_site"/>
</dbReference>
<dbReference type="SUPFAM" id="SSF53335">
    <property type="entry name" value="S-adenosyl-L-methionine-dependent methyltransferases"/>
    <property type="match status" value="1"/>
</dbReference>
<dbReference type="PANTHER" id="PTHR45681">
    <property type="entry name" value="POLYKETIDE SYNTHASE 44-RELATED"/>
    <property type="match status" value="1"/>
</dbReference>
<dbReference type="Pfam" id="PF00550">
    <property type="entry name" value="PP-binding"/>
    <property type="match status" value="1"/>
</dbReference>
<keyword evidence="2" id="KW-0597">Phosphoprotein</keyword>
<feature type="region of interest" description="Disordered" evidence="9">
    <location>
        <begin position="1636"/>
        <end position="1662"/>
    </location>
</feature>
<evidence type="ECO:0000313" key="13">
    <source>
        <dbReference type="EMBL" id="TQB68353.1"/>
    </source>
</evidence>
<dbReference type="Pfam" id="PF02801">
    <property type="entry name" value="Ketoacyl-synt_C"/>
    <property type="match status" value="1"/>
</dbReference>
<dbReference type="SMART" id="SM00825">
    <property type="entry name" value="PKS_KS"/>
    <property type="match status" value="1"/>
</dbReference>
<keyword evidence="5" id="KW-0521">NADP</keyword>
<dbReference type="PROSITE" id="PS00012">
    <property type="entry name" value="PHOSPHOPANTETHEINE"/>
    <property type="match status" value="1"/>
</dbReference>
<dbReference type="InterPro" id="IPR029063">
    <property type="entry name" value="SAM-dependent_MTases_sf"/>
</dbReference>
<dbReference type="GO" id="GO:0004315">
    <property type="term" value="F:3-oxoacyl-[acyl-carrier-protein] synthase activity"/>
    <property type="evidence" value="ECO:0007669"/>
    <property type="project" value="InterPro"/>
</dbReference>
<evidence type="ECO:0000256" key="1">
    <source>
        <dbReference type="ARBA" id="ARBA00022450"/>
    </source>
</evidence>
<dbReference type="InterPro" id="IPR041068">
    <property type="entry name" value="HTH_51"/>
</dbReference>
<feature type="domain" description="PKS/mFAS DH" evidence="12">
    <location>
        <begin position="1291"/>
        <end position="1603"/>
    </location>
</feature>
<dbReference type="PROSITE" id="PS50075">
    <property type="entry name" value="CARRIER"/>
    <property type="match status" value="1"/>
</dbReference>
<dbReference type="InterPro" id="IPR009081">
    <property type="entry name" value="PP-bd_ACP"/>
</dbReference>
<dbReference type="InterPro" id="IPR014043">
    <property type="entry name" value="Acyl_transferase_dom"/>
</dbReference>
<accession>A0A507QKP6</accession>
<dbReference type="InterPro" id="IPR036736">
    <property type="entry name" value="ACP-like_sf"/>
</dbReference>
<dbReference type="SUPFAM" id="SSF51735">
    <property type="entry name" value="NAD(P)-binding Rossmann-fold domains"/>
    <property type="match status" value="1"/>
</dbReference>
<evidence type="ECO:0000259" key="11">
    <source>
        <dbReference type="PROSITE" id="PS52004"/>
    </source>
</evidence>
<dbReference type="InterPro" id="IPR013217">
    <property type="entry name" value="Methyltransf_12"/>
</dbReference>
<dbReference type="Gene3D" id="3.40.366.10">
    <property type="entry name" value="Malonyl-Coenzyme A Acyl Carrier Protein, domain 2"/>
    <property type="match status" value="2"/>
</dbReference>
<dbReference type="PROSITE" id="PS52019">
    <property type="entry name" value="PKS_MFAS_DH"/>
    <property type="match status" value="1"/>
</dbReference>
<dbReference type="GO" id="GO:0044550">
    <property type="term" value="P:secondary metabolite biosynthetic process"/>
    <property type="evidence" value="ECO:0007669"/>
    <property type="project" value="UniProtKB-ARBA"/>
</dbReference>
<feature type="domain" description="Carrier" evidence="10">
    <location>
        <begin position="1661"/>
        <end position="1738"/>
    </location>
</feature>
<feature type="domain" description="Ketosynthase family 3 (KS3)" evidence="11">
    <location>
        <begin position="391"/>
        <end position="806"/>
    </location>
</feature>
<dbReference type="GO" id="GO:0031177">
    <property type="term" value="F:phosphopantetheine binding"/>
    <property type="evidence" value="ECO:0007669"/>
    <property type="project" value="InterPro"/>
</dbReference>
<dbReference type="InterPro" id="IPR042104">
    <property type="entry name" value="PKS_dehydratase_sf"/>
</dbReference>
<dbReference type="InterPro" id="IPR018201">
    <property type="entry name" value="Ketoacyl_synth_AS"/>
</dbReference>
<dbReference type="SMR" id="A0A507QKP6"/>
<evidence type="ECO:0000259" key="10">
    <source>
        <dbReference type="PROSITE" id="PS50075"/>
    </source>
</evidence>
<proteinExistence type="predicted"/>
<gene>
    <name evidence="13" type="ORF">MPDQ_003567</name>
</gene>
<dbReference type="SMART" id="SM00827">
    <property type="entry name" value="PKS_AT"/>
    <property type="match status" value="1"/>
</dbReference>
<dbReference type="GO" id="GO:0008168">
    <property type="term" value="F:methyltransferase activity"/>
    <property type="evidence" value="ECO:0007669"/>
    <property type="project" value="UniProtKB-KW"/>
</dbReference>